<dbReference type="SUPFAM" id="SSF52172">
    <property type="entry name" value="CheY-like"/>
    <property type="match status" value="2"/>
</dbReference>
<dbReference type="GO" id="GO:0000155">
    <property type="term" value="F:phosphorelay sensor kinase activity"/>
    <property type="evidence" value="ECO:0007669"/>
    <property type="project" value="InterPro"/>
</dbReference>
<dbReference type="SUPFAM" id="SSF55874">
    <property type="entry name" value="ATPase domain of HSP90 chaperone/DNA topoisomerase II/histidine kinase"/>
    <property type="match status" value="1"/>
</dbReference>
<evidence type="ECO:0000256" key="3">
    <source>
        <dbReference type="SAM" id="MobiDB-lite"/>
    </source>
</evidence>
<dbReference type="SUPFAM" id="SSF55781">
    <property type="entry name" value="GAF domain-like"/>
    <property type="match status" value="1"/>
</dbReference>
<feature type="region of interest" description="Disordered" evidence="3">
    <location>
        <begin position="1"/>
        <end position="45"/>
    </location>
</feature>
<dbReference type="PANTHER" id="PTHR43719:SF28">
    <property type="entry name" value="PEROXIDE STRESS-ACTIVATED HISTIDINE KINASE MAK1-RELATED"/>
    <property type="match status" value="1"/>
</dbReference>
<dbReference type="SMART" id="SM00448">
    <property type="entry name" value="REC"/>
    <property type="match status" value="1"/>
</dbReference>
<dbReference type="SMART" id="SM00387">
    <property type="entry name" value="HATPase_c"/>
    <property type="match status" value="1"/>
</dbReference>
<evidence type="ECO:0000313" key="6">
    <source>
        <dbReference type="EMBL" id="EJK67540.1"/>
    </source>
</evidence>
<dbReference type="eggNOG" id="KOG0519">
    <property type="taxonomic scope" value="Eukaryota"/>
</dbReference>
<dbReference type="InterPro" id="IPR011006">
    <property type="entry name" value="CheY-like_superfamily"/>
</dbReference>
<sequence>MSNTSDVNSPPSAAAGRMANLEQQQQKVEDAPDAPNPNDPQGPERFRTVADCATGELLREALLACSTADADWKTPHIDASTSLPQSLDDEARRLLELKEYYVLDSEQEAKFERITGLASRIFDVPIALIRGLGEVRETSRKVSFCAHAIVSKADIFVVPDTFEDSRFRENGLVTGQPLIRFYAGVPLVTPTGAKLGTLCIIDRTPRPKGLDLKDKQNLTELAEMAMETLNDRKQDFERIHDEKNRLIACCAHDLLSPLTGIQLNLGLLMEDESLQRKMDHRQRELMETTVQCSTIIERICIQAIESFRGGLVRDTASSDEEHSEDGSVEEGRVDIDQLVAGIERVVSTFPKKVPVFVEKDENVPKTIIKSDEVKLFRSVLNYLTNACKHTVNGSIHLKIYVRKATDSVMAKEGTSALPSSLFLPCRDVLCFEVHDCGPGISLQEYPNLFTPTTPTNQGHVGSRSNSGIGLYSVATEVESLGGDYGVFPRQDLVDLSTIENDLNDDPCISGCVFWFSVPLFVEASPLSGSAPGASREAVPTIAPRKRSSNALAQEVEGMSISNRCTKKQAVHRDDIEVEIKEDESTISKSMEDEEPENRPRRVLIVDDSLTIRKGLTRGFERLGFTVDEAENGLQGFKMMKSRLYDICIIDFLMPILDGPDAVRRLRAWEQDHRPEFCQYVIGISAHANGKDAQVGLKSGMNRFMGKPVPLKSLSDIAKCKEVTDASTQLDLIYSRSRQEFVDAARASEISRLHNEDVHSLRSSMTSLSSNSNNAKKTCLIVEQDADACRSLKRLAKAHGYSVVSVTTAEDGIRLLKLRMWLVCFIDNNPNLIVTFRDWEHKTRSIKQGNVYVISDTSHPLNGFDGLLSKPVSAAKASQILEDCEVGKSETTFNIVSVPTR</sequence>
<dbReference type="PROSITE" id="PS50110">
    <property type="entry name" value="RESPONSE_REGULATORY"/>
    <property type="match status" value="1"/>
</dbReference>
<dbReference type="Gene3D" id="3.40.50.2300">
    <property type="match status" value="2"/>
</dbReference>
<feature type="domain" description="Histidine kinase" evidence="4">
    <location>
        <begin position="249"/>
        <end position="486"/>
    </location>
</feature>
<dbReference type="EMBL" id="AGNL01012943">
    <property type="protein sequence ID" value="EJK67540.1"/>
    <property type="molecule type" value="Genomic_DNA"/>
</dbReference>
<feature type="region of interest" description="Disordered" evidence="3">
    <location>
        <begin position="528"/>
        <end position="548"/>
    </location>
</feature>
<dbReference type="InterPro" id="IPR005467">
    <property type="entry name" value="His_kinase_dom"/>
</dbReference>
<dbReference type="OMA" id="MIRICRT"/>
<evidence type="ECO:0000256" key="1">
    <source>
        <dbReference type="ARBA" id="ARBA00022553"/>
    </source>
</evidence>
<keyword evidence="1 2" id="KW-0597">Phosphoprotein</keyword>
<feature type="compositionally biased region" description="Polar residues" evidence="3">
    <location>
        <begin position="1"/>
        <end position="11"/>
    </location>
</feature>
<evidence type="ECO:0000313" key="7">
    <source>
        <dbReference type="Proteomes" id="UP000266841"/>
    </source>
</evidence>
<evidence type="ECO:0000259" key="5">
    <source>
        <dbReference type="PROSITE" id="PS50110"/>
    </source>
</evidence>
<organism evidence="6 7">
    <name type="scientific">Thalassiosira oceanica</name>
    <name type="common">Marine diatom</name>
    <dbReference type="NCBI Taxonomy" id="159749"/>
    <lineage>
        <taxon>Eukaryota</taxon>
        <taxon>Sar</taxon>
        <taxon>Stramenopiles</taxon>
        <taxon>Ochrophyta</taxon>
        <taxon>Bacillariophyta</taxon>
        <taxon>Coscinodiscophyceae</taxon>
        <taxon>Thalassiosirophycidae</taxon>
        <taxon>Thalassiosirales</taxon>
        <taxon>Thalassiosiraceae</taxon>
        <taxon>Thalassiosira</taxon>
    </lineage>
</organism>
<dbReference type="SUPFAM" id="SSF47384">
    <property type="entry name" value="Homodimeric domain of signal transducing histidine kinase"/>
    <property type="match status" value="1"/>
</dbReference>
<dbReference type="OrthoDB" id="303614at2759"/>
<dbReference type="InterPro" id="IPR001789">
    <property type="entry name" value="Sig_transdc_resp-reg_receiver"/>
</dbReference>
<gene>
    <name evidence="6" type="ORF">THAOC_11407</name>
</gene>
<dbReference type="AlphaFoldDB" id="K0SQA0"/>
<dbReference type="InterPro" id="IPR050956">
    <property type="entry name" value="2C_system_His_kinase"/>
</dbReference>
<dbReference type="PANTHER" id="PTHR43719">
    <property type="entry name" value="TWO-COMPONENT HISTIDINE KINASE"/>
    <property type="match status" value="1"/>
</dbReference>
<dbReference type="CDD" id="cd17546">
    <property type="entry name" value="REC_hyHK_CKI1_RcsC-like"/>
    <property type="match status" value="1"/>
</dbReference>
<dbReference type="PROSITE" id="PS50109">
    <property type="entry name" value="HIS_KIN"/>
    <property type="match status" value="1"/>
</dbReference>
<dbReference type="InterPro" id="IPR003594">
    <property type="entry name" value="HATPase_dom"/>
</dbReference>
<dbReference type="Pfam" id="PF00072">
    <property type="entry name" value="Response_reg"/>
    <property type="match status" value="1"/>
</dbReference>
<accession>K0SQA0</accession>
<protein>
    <recommendedName>
        <fullName evidence="8">Response regulatory domain-containing protein</fullName>
    </recommendedName>
</protein>
<dbReference type="Gene3D" id="3.30.565.10">
    <property type="entry name" value="Histidine kinase-like ATPase, C-terminal domain"/>
    <property type="match status" value="1"/>
</dbReference>
<comment type="caution">
    <text evidence="6">The sequence shown here is derived from an EMBL/GenBank/DDBJ whole genome shotgun (WGS) entry which is preliminary data.</text>
</comment>
<dbReference type="InterPro" id="IPR003661">
    <property type="entry name" value="HisK_dim/P_dom"/>
</dbReference>
<reference evidence="6 7" key="1">
    <citation type="journal article" date="2012" name="Genome Biol.">
        <title>Genome and low-iron response of an oceanic diatom adapted to chronic iron limitation.</title>
        <authorList>
            <person name="Lommer M."/>
            <person name="Specht M."/>
            <person name="Roy A.S."/>
            <person name="Kraemer L."/>
            <person name="Andreson R."/>
            <person name="Gutowska M.A."/>
            <person name="Wolf J."/>
            <person name="Bergner S.V."/>
            <person name="Schilhabel M.B."/>
            <person name="Klostermeier U.C."/>
            <person name="Beiko R.G."/>
            <person name="Rosenstiel P."/>
            <person name="Hippler M."/>
            <person name="Laroche J."/>
        </authorList>
    </citation>
    <scope>NUCLEOTIDE SEQUENCE [LARGE SCALE GENOMIC DNA]</scope>
    <source>
        <strain evidence="6 7">CCMP1005</strain>
    </source>
</reference>
<evidence type="ECO:0000259" key="4">
    <source>
        <dbReference type="PROSITE" id="PS50109"/>
    </source>
</evidence>
<dbReference type="InterPro" id="IPR036097">
    <property type="entry name" value="HisK_dim/P_sf"/>
</dbReference>
<keyword evidence="7" id="KW-1185">Reference proteome</keyword>
<dbReference type="Pfam" id="PF02518">
    <property type="entry name" value="HATPase_c"/>
    <property type="match status" value="1"/>
</dbReference>
<dbReference type="Proteomes" id="UP000266841">
    <property type="component" value="Unassembled WGS sequence"/>
</dbReference>
<dbReference type="Gene3D" id="1.10.287.130">
    <property type="match status" value="1"/>
</dbReference>
<feature type="modified residue" description="4-aspartylphosphate" evidence="2">
    <location>
        <position position="650"/>
    </location>
</feature>
<dbReference type="CDD" id="cd00082">
    <property type="entry name" value="HisKA"/>
    <property type="match status" value="1"/>
</dbReference>
<feature type="domain" description="Response regulatory" evidence="5">
    <location>
        <begin position="601"/>
        <end position="721"/>
    </location>
</feature>
<dbReference type="InterPro" id="IPR036890">
    <property type="entry name" value="HATPase_C_sf"/>
</dbReference>
<name>K0SQA0_THAOC</name>
<evidence type="ECO:0008006" key="8">
    <source>
        <dbReference type="Google" id="ProtNLM"/>
    </source>
</evidence>
<proteinExistence type="predicted"/>
<evidence type="ECO:0000256" key="2">
    <source>
        <dbReference type="PROSITE-ProRule" id="PRU00169"/>
    </source>
</evidence>